<protein>
    <recommendedName>
        <fullName evidence="3">Nucleotidyltransferase domain-containing protein</fullName>
    </recommendedName>
</protein>
<name>A0A4Q5J248_9ACTN</name>
<dbReference type="OrthoDB" id="7375008at2"/>
<accession>A0A4Q5J248</accession>
<dbReference type="SUPFAM" id="SSF81301">
    <property type="entry name" value="Nucleotidyltransferase"/>
    <property type="match status" value="1"/>
</dbReference>
<gene>
    <name evidence="1" type="ORF">ETU37_10675</name>
</gene>
<organism evidence="1 2">
    <name type="scientific">Nocardioides iriomotensis</name>
    <dbReference type="NCBI Taxonomy" id="715784"/>
    <lineage>
        <taxon>Bacteria</taxon>
        <taxon>Bacillati</taxon>
        <taxon>Actinomycetota</taxon>
        <taxon>Actinomycetes</taxon>
        <taxon>Propionibacteriales</taxon>
        <taxon>Nocardioidaceae</taxon>
        <taxon>Nocardioides</taxon>
    </lineage>
</organism>
<dbReference type="AlphaFoldDB" id="A0A4Q5J248"/>
<comment type="caution">
    <text evidence="1">The sequence shown here is derived from an EMBL/GenBank/DDBJ whole genome shotgun (WGS) entry which is preliminary data.</text>
</comment>
<reference evidence="1 2" key="1">
    <citation type="submission" date="2019-01" db="EMBL/GenBank/DDBJ databases">
        <title>Nocardioides guangzhouensis sp. nov., an actinobacterium isolated from soil.</title>
        <authorList>
            <person name="Fu Y."/>
            <person name="Cai Y."/>
            <person name="Lin Z."/>
            <person name="Chen P."/>
        </authorList>
    </citation>
    <scope>NUCLEOTIDE SEQUENCE [LARGE SCALE GENOMIC DNA]</scope>
    <source>
        <strain evidence="1 2">NBRC 105384</strain>
    </source>
</reference>
<evidence type="ECO:0000313" key="2">
    <source>
        <dbReference type="Proteomes" id="UP000291189"/>
    </source>
</evidence>
<dbReference type="InterPro" id="IPR043519">
    <property type="entry name" value="NT_sf"/>
</dbReference>
<keyword evidence="2" id="KW-1185">Reference proteome</keyword>
<evidence type="ECO:0008006" key="3">
    <source>
        <dbReference type="Google" id="ProtNLM"/>
    </source>
</evidence>
<sequence length="260" mass="27550">MPDAQHALVDRVTRHLADDARVRGLWLTGSLGAGAGDDLSDVDMFVLVHEAALPTYVESWLADVAPAFDPLLARRLGPAPVFSHVLPGWLRWDVVVGGPAQLGDLDGDAVTELVNRDHVTLTSLVGVAPESGTVLAMTEEFLRVLGLLPVVVGRGELVTAAGGALMLRQMLTTLLRYRVEGPRMSGALHLSRVLPADEMAALAALPPVYADREAVVRAHVSVAAMFLPVARGLLGADHPVALEDACWATLAEHLAISRPA</sequence>
<evidence type="ECO:0000313" key="1">
    <source>
        <dbReference type="EMBL" id="RYU12453.1"/>
    </source>
</evidence>
<dbReference type="Gene3D" id="3.30.460.10">
    <property type="entry name" value="Beta Polymerase, domain 2"/>
    <property type="match status" value="1"/>
</dbReference>
<dbReference type="RefSeq" id="WP_129987285.1">
    <property type="nucleotide sequence ID" value="NZ_SDPU01000021.1"/>
</dbReference>
<dbReference type="EMBL" id="SDPU01000021">
    <property type="protein sequence ID" value="RYU12453.1"/>
    <property type="molecule type" value="Genomic_DNA"/>
</dbReference>
<dbReference type="Proteomes" id="UP000291189">
    <property type="component" value="Unassembled WGS sequence"/>
</dbReference>
<proteinExistence type="predicted"/>